<evidence type="ECO:0000313" key="5">
    <source>
        <dbReference type="EMBL" id="UWP82456.1"/>
    </source>
</evidence>
<accession>A0ABY5W039</accession>
<dbReference type="Proteomes" id="UP001059617">
    <property type="component" value="Chromosome"/>
</dbReference>
<keyword evidence="1" id="KW-0732">Signal</keyword>
<dbReference type="InterPro" id="IPR029050">
    <property type="entry name" value="Immunoprotect_excell_Ig-like"/>
</dbReference>
<reference evidence="5" key="2">
    <citation type="submission" date="2022-09" db="EMBL/GenBank/DDBJ databases">
        <title>Biosynthetic gene clusters of Dactylosporangioum fulvum.</title>
        <authorList>
            <person name="Caradec T."/>
        </authorList>
    </citation>
    <scope>NUCLEOTIDE SEQUENCE</scope>
    <source>
        <strain evidence="5">NRRL B-16292</strain>
    </source>
</reference>
<feature type="region of interest" description="Disordered" evidence="2">
    <location>
        <begin position="31"/>
        <end position="66"/>
    </location>
</feature>
<evidence type="ECO:0000313" key="6">
    <source>
        <dbReference type="Proteomes" id="UP001059617"/>
    </source>
</evidence>
<gene>
    <name evidence="5" type="ORF">Dfulv_46710</name>
</gene>
<feature type="domain" description="DUF4352" evidence="4">
    <location>
        <begin position="79"/>
        <end position="197"/>
    </location>
</feature>
<dbReference type="RefSeq" id="WP_259860226.1">
    <property type="nucleotide sequence ID" value="NZ_BAAAST010000070.1"/>
</dbReference>
<dbReference type="Pfam" id="PF11611">
    <property type="entry name" value="DUF4352"/>
    <property type="match status" value="1"/>
</dbReference>
<reference evidence="5" key="1">
    <citation type="submission" date="2021-04" db="EMBL/GenBank/DDBJ databases">
        <authorList>
            <person name="Hartkoorn R.C."/>
            <person name="Beaudoing E."/>
            <person name="Hot D."/>
        </authorList>
    </citation>
    <scope>NUCLEOTIDE SEQUENCE</scope>
    <source>
        <strain evidence="5">NRRL B-16292</strain>
    </source>
</reference>
<keyword evidence="3" id="KW-0812">Transmembrane</keyword>
<name>A0ABY5W039_9ACTN</name>
<evidence type="ECO:0000256" key="1">
    <source>
        <dbReference type="ARBA" id="ARBA00022729"/>
    </source>
</evidence>
<feature type="compositionally biased region" description="Low complexity" evidence="2">
    <location>
        <begin position="42"/>
        <end position="66"/>
    </location>
</feature>
<evidence type="ECO:0000259" key="4">
    <source>
        <dbReference type="Pfam" id="PF11611"/>
    </source>
</evidence>
<feature type="transmembrane region" description="Helical" evidence="3">
    <location>
        <begin position="6"/>
        <end position="28"/>
    </location>
</feature>
<keyword evidence="3" id="KW-0472">Membrane</keyword>
<organism evidence="5 6">
    <name type="scientific">Dactylosporangium fulvum</name>
    <dbReference type="NCBI Taxonomy" id="53359"/>
    <lineage>
        <taxon>Bacteria</taxon>
        <taxon>Bacillati</taxon>
        <taxon>Actinomycetota</taxon>
        <taxon>Actinomycetes</taxon>
        <taxon>Micromonosporales</taxon>
        <taxon>Micromonosporaceae</taxon>
        <taxon>Dactylosporangium</taxon>
    </lineage>
</organism>
<sequence>MSTGATVGIVLGGVFALCCVAGLAAAVIGGDDKPKSRTANEQPAAPAASGGSTGSPAGAQAAATTAAAPKKTSDIAAAGSAVRDGKFEFKAVKGPECGKKEIGYQKAQGHYCLITLQIKNIGDAARTFDDNNVRAYNAEGAKFGTDGVAGMYANPNGETFLNDINPGNQVTAIVVFDVAPGTKLATLEVHDSSFSRGAKVALA</sequence>
<dbReference type="EMBL" id="CP073720">
    <property type="protein sequence ID" value="UWP82456.1"/>
    <property type="molecule type" value="Genomic_DNA"/>
</dbReference>
<evidence type="ECO:0000256" key="2">
    <source>
        <dbReference type="SAM" id="MobiDB-lite"/>
    </source>
</evidence>
<proteinExistence type="predicted"/>
<dbReference type="InterPro" id="IPR029051">
    <property type="entry name" value="DUF4352"/>
</dbReference>
<keyword evidence="6" id="KW-1185">Reference proteome</keyword>
<keyword evidence="3" id="KW-1133">Transmembrane helix</keyword>
<dbReference type="Gene3D" id="2.60.40.1240">
    <property type="match status" value="1"/>
</dbReference>
<protein>
    <submittedName>
        <fullName evidence="5">DUF4352 domain-containing protein</fullName>
    </submittedName>
</protein>
<evidence type="ECO:0000256" key="3">
    <source>
        <dbReference type="SAM" id="Phobius"/>
    </source>
</evidence>